<feature type="region of interest" description="Disordered" evidence="8">
    <location>
        <begin position="314"/>
        <end position="358"/>
    </location>
</feature>
<dbReference type="HAMAP" id="MF_01007">
    <property type="entry name" value="16SrRNA_methyltr_H"/>
    <property type="match status" value="1"/>
</dbReference>
<feature type="binding site" evidence="7">
    <location>
        <position position="105"/>
    </location>
    <ligand>
        <name>S-adenosyl-L-methionine</name>
        <dbReference type="ChEBI" id="CHEBI:59789"/>
    </ligand>
</feature>
<feature type="binding site" evidence="7">
    <location>
        <position position="57"/>
    </location>
    <ligand>
        <name>S-adenosyl-L-methionine</name>
        <dbReference type="ChEBI" id="CHEBI:59789"/>
    </ligand>
</feature>
<dbReference type="InterPro" id="IPR002903">
    <property type="entry name" value="RsmH"/>
</dbReference>
<comment type="catalytic activity">
    <reaction evidence="7">
        <text>cytidine(1402) in 16S rRNA + S-adenosyl-L-methionine = N(4)-methylcytidine(1402) in 16S rRNA + S-adenosyl-L-homocysteine + H(+)</text>
        <dbReference type="Rhea" id="RHEA:42928"/>
        <dbReference type="Rhea" id="RHEA-COMP:10286"/>
        <dbReference type="Rhea" id="RHEA-COMP:10287"/>
        <dbReference type="ChEBI" id="CHEBI:15378"/>
        <dbReference type="ChEBI" id="CHEBI:57856"/>
        <dbReference type="ChEBI" id="CHEBI:59789"/>
        <dbReference type="ChEBI" id="CHEBI:74506"/>
        <dbReference type="ChEBI" id="CHEBI:82748"/>
        <dbReference type="EC" id="2.1.1.199"/>
    </reaction>
</comment>
<keyword evidence="4 7" id="KW-0489">Methyltransferase</keyword>
<evidence type="ECO:0000256" key="1">
    <source>
        <dbReference type="ARBA" id="ARBA00010396"/>
    </source>
</evidence>
<sequence>MGERGVHVPVLLERCVALLGPALAGEGAVHLDATLGLGGHAEAVLAAHPRVTLVGIDRDPAALALAGERLAAYADRTHLVHAAYDELPDVLDDLGIPALHGALFDLGVSSLQLDEAARGFAYAQDAPLDMRMDTTRGRTAADIVNEYTAGQLARVLRVYGEEKFASRIAAAIVRERARGPLTSSARLAELVRDAIPAPARRTGGHPAKRTFQALRIEVNDELGILERAIPAALDALAPGGRIAVLSYHSLEDRLVKQAFAERARSKAPVDLPIVPPGDEPTLRLLTRGAEVPGEAEVGSNPRAASARLRAAEHIVPAQRQPATKRVKGLHQPRAAFDQQGSPVRGGRRTEPDTTAEEG</sequence>
<proteinExistence type="inferred from homology"/>
<feature type="binding site" evidence="7">
    <location>
        <position position="112"/>
    </location>
    <ligand>
        <name>S-adenosyl-L-methionine</name>
        <dbReference type="ChEBI" id="CHEBI:59789"/>
    </ligand>
</feature>
<evidence type="ECO:0000256" key="3">
    <source>
        <dbReference type="ARBA" id="ARBA00022552"/>
    </source>
</evidence>
<comment type="subcellular location">
    <subcellularLocation>
        <location evidence="7">Cytoplasm</location>
    </subcellularLocation>
</comment>
<dbReference type="Pfam" id="PF01795">
    <property type="entry name" value="Methyltransf_5"/>
    <property type="match status" value="1"/>
</dbReference>
<dbReference type="NCBIfam" id="TIGR00006">
    <property type="entry name" value="16S rRNA (cytosine(1402)-N(4))-methyltransferase RsmH"/>
    <property type="match status" value="1"/>
</dbReference>
<dbReference type="PANTHER" id="PTHR11265">
    <property type="entry name" value="S-ADENOSYL-METHYLTRANSFERASE MRAW"/>
    <property type="match status" value="1"/>
</dbReference>
<dbReference type="EMBL" id="BOPF01000031">
    <property type="protein sequence ID" value="GIJ49908.1"/>
    <property type="molecule type" value="Genomic_DNA"/>
</dbReference>
<dbReference type="SUPFAM" id="SSF53335">
    <property type="entry name" value="S-adenosyl-L-methionine-dependent methyltransferases"/>
    <property type="match status" value="1"/>
</dbReference>
<dbReference type="PANTHER" id="PTHR11265:SF0">
    <property type="entry name" value="12S RRNA N4-METHYLCYTIDINE METHYLTRANSFERASE"/>
    <property type="match status" value="1"/>
</dbReference>
<keyword evidence="5 7" id="KW-0808">Transferase</keyword>
<keyword evidence="2 7" id="KW-0963">Cytoplasm</keyword>
<name>A0A8J3YT18_9ACTN</name>
<accession>A0A8J3YT18</accession>
<dbReference type="Gene3D" id="3.40.50.150">
    <property type="entry name" value="Vaccinia Virus protein VP39"/>
    <property type="match status" value="1"/>
</dbReference>
<keyword evidence="3 7" id="KW-0698">rRNA processing</keyword>
<protein>
    <recommendedName>
        <fullName evidence="7">Ribosomal RNA small subunit methyltransferase H</fullName>
        <ecNumber evidence="7">2.1.1.199</ecNumber>
    </recommendedName>
    <alternativeName>
        <fullName evidence="7">16S rRNA m(4)C1402 methyltransferase</fullName>
    </alternativeName>
    <alternativeName>
        <fullName evidence="7">rRNA (cytosine-N(4)-)-methyltransferase RsmH</fullName>
    </alternativeName>
</protein>
<organism evidence="9 10">
    <name type="scientific">Virgisporangium aliadipatigenens</name>
    <dbReference type="NCBI Taxonomy" id="741659"/>
    <lineage>
        <taxon>Bacteria</taxon>
        <taxon>Bacillati</taxon>
        <taxon>Actinomycetota</taxon>
        <taxon>Actinomycetes</taxon>
        <taxon>Micromonosporales</taxon>
        <taxon>Micromonosporaceae</taxon>
        <taxon>Virgisporangium</taxon>
    </lineage>
</organism>
<comment type="similarity">
    <text evidence="1 7">Belongs to the methyltransferase superfamily. RsmH family.</text>
</comment>
<dbReference type="GO" id="GO:0005737">
    <property type="term" value="C:cytoplasm"/>
    <property type="evidence" value="ECO:0007669"/>
    <property type="project" value="UniProtKB-SubCell"/>
</dbReference>
<feature type="binding site" evidence="7">
    <location>
        <position position="84"/>
    </location>
    <ligand>
        <name>S-adenosyl-L-methionine</name>
        <dbReference type="ChEBI" id="CHEBI:59789"/>
    </ligand>
</feature>
<keyword evidence="6 7" id="KW-0949">S-adenosyl-L-methionine</keyword>
<feature type="binding site" evidence="7">
    <location>
        <begin position="38"/>
        <end position="40"/>
    </location>
    <ligand>
        <name>S-adenosyl-L-methionine</name>
        <dbReference type="ChEBI" id="CHEBI:59789"/>
    </ligand>
</feature>
<comment type="caution">
    <text evidence="9">The sequence shown here is derived from an EMBL/GenBank/DDBJ whole genome shotgun (WGS) entry which is preliminary data.</text>
</comment>
<evidence type="ECO:0000256" key="8">
    <source>
        <dbReference type="SAM" id="MobiDB-lite"/>
    </source>
</evidence>
<dbReference type="InterPro" id="IPR023397">
    <property type="entry name" value="SAM-dep_MeTrfase_MraW_recog"/>
</dbReference>
<evidence type="ECO:0000256" key="4">
    <source>
        <dbReference type="ARBA" id="ARBA00022603"/>
    </source>
</evidence>
<reference evidence="9" key="1">
    <citation type="submission" date="2021-01" db="EMBL/GenBank/DDBJ databases">
        <title>Whole genome shotgun sequence of Virgisporangium aliadipatigenens NBRC 105644.</title>
        <authorList>
            <person name="Komaki H."/>
            <person name="Tamura T."/>
        </authorList>
    </citation>
    <scope>NUCLEOTIDE SEQUENCE</scope>
    <source>
        <strain evidence="9">NBRC 105644</strain>
    </source>
</reference>
<keyword evidence="10" id="KW-1185">Reference proteome</keyword>
<dbReference type="PIRSF" id="PIRSF004486">
    <property type="entry name" value="MraW"/>
    <property type="match status" value="1"/>
</dbReference>
<evidence type="ECO:0000313" key="10">
    <source>
        <dbReference type="Proteomes" id="UP000619260"/>
    </source>
</evidence>
<dbReference type="SUPFAM" id="SSF81799">
    <property type="entry name" value="Putative methyltransferase TM0872, insert domain"/>
    <property type="match status" value="1"/>
</dbReference>
<evidence type="ECO:0000256" key="6">
    <source>
        <dbReference type="ARBA" id="ARBA00022691"/>
    </source>
</evidence>
<evidence type="ECO:0000313" key="9">
    <source>
        <dbReference type="EMBL" id="GIJ49908.1"/>
    </source>
</evidence>
<evidence type="ECO:0000256" key="5">
    <source>
        <dbReference type="ARBA" id="ARBA00022679"/>
    </source>
</evidence>
<dbReference type="InterPro" id="IPR029063">
    <property type="entry name" value="SAM-dependent_MTases_sf"/>
</dbReference>
<gene>
    <name evidence="7 9" type="primary">rsmH</name>
    <name evidence="9" type="ORF">Val02_67940</name>
</gene>
<dbReference type="AlphaFoldDB" id="A0A8J3YT18"/>
<dbReference type="FunFam" id="1.10.150.170:FF:000001">
    <property type="entry name" value="Ribosomal RNA small subunit methyltransferase H"/>
    <property type="match status" value="1"/>
</dbReference>
<dbReference type="EC" id="2.1.1.199" evidence="7"/>
<comment type="function">
    <text evidence="7">Specifically methylates the N4 position of cytidine in position 1402 (C1402) of 16S rRNA.</text>
</comment>
<dbReference type="GO" id="GO:0070475">
    <property type="term" value="P:rRNA base methylation"/>
    <property type="evidence" value="ECO:0007669"/>
    <property type="project" value="UniProtKB-UniRule"/>
</dbReference>
<dbReference type="Proteomes" id="UP000619260">
    <property type="component" value="Unassembled WGS sequence"/>
</dbReference>
<dbReference type="Gene3D" id="1.10.150.170">
    <property type="entry name" value="Putative methyltransferase TM0872, insert domain"/>
    <property type="match status" value="1"/>
</dbReference>
<evidence type="ECO:0000256" key="2">
    <source>
        <dbReference type="ARBA" id="ARBA00022490"/>
    </source>
</evidence>
<dbReference type="GO" id="GO:0071424">
    <property type="term" value="F:rRNA (cytosine-N4-)-methyltransferase activity"/>
    <property type="evidence" value="ECO:0007669"/>
    <property type="project" value="UniProtKB-UniRule"/>
</dbReference>
<evidence type="ECO:0000256" key="7">
    <source>
        <dbReference type="HAMAP-Rule" id="MF_01007"/>
    </source>
</evidence>